<reference evidence="1 2" key="1">
    <citation type="submission" date="2014-11" db="EMBL/GenBank/DDBJ databases">
        <authorList>
            <person name="Zhu J."/>
            <person name="Qi W."/>
            <person name="Song R."/>
        </authorList>
    </citation>
    <scope>NUCLEOTIDE SEQUENCE [LARGE SCALE GENOMIC DNA]</scope>
</reference>
<proteinExistence type="predicted"/>
<organism evidence="1 2">
    <name type="scientific">Vitrella brassicaformis (strain CCMP3155)</name>
    <dbReference type="NCBI Taxonomy" id="1169540"/>
    <lineage>
        <taxon>Eukaryota</taxon>
        <taxon>Sar</taxon>
        <taxon>Alveolata</taxon>
        <taxon>Colpodellida</taxon>
        <taxon>Vitrellaceae</taxon>
        <taxon>Vitrella</taxon>
    </lineage>
</organism>
<evidence type="ECO:0000313" key="1">
    <source>
        <dbReference type="EMBL" id="CEM28080.1"/>
    </source>
</evidence>
<dbReference type="Proteomes" id="UP000041254">
    <property type="component" value="Unassembled WGS sequence"/>
</dbReference>
<dbReference type="EMBL" id="CDMY01000646">
    <property type="protein sequence ID" value="CEM28080.1"/>
    <property type="molecule type" value="Genomic_DNA"/>
</dbReference>
<gene>
    <name evidence="1" type="ORF">Vbra_17596</name>
</gene>
<dbReference type="VEuPathDB" id="CryptoDB:Vbra_17596"/>
<accession>A0A0G4GEZ9</accession>
<dbReference type="AlphaFoldDB" id="A0A0G4GEZ9"/>
<evidence type="ECO:0000313" key="2">
    <source>
        <dbReference type="Proteomes" id="UP000041254"/>
    </source>
</evidence>
<dbReference type="InParanoid" id="A0A0G4GEZ9"/>
<keyword evidence="2" id="KW-1185">Reference proteome</keyword>
<sequence>MRLSLYVHTPLAVTNRMEKHLHAPDPQLVWVKLFAIMDADKVDVRQFAGSHYTFIVEPHVKALAHNIRDALLELEGGQK</sequence>
<protein>
    <submittedName>
        <fullName evidence="1">Uncharacterized protein</fullName>
    </submittedName>
</protein>
<name>A0A0G4GEZ9_VITBC</name>